<protein>
    <recommendedName>
        <fullName evidence="4">Secreted protein</fullName>
    </recommendedName>
</protein>
<evidence type="ECO:0000313" key="2">
    <source>
        <dbReference type="EMBL" id="GAA4727753.1"/>
    </source>
</evidence>
<reference evidence="3" key="1">
    <citation type="journal article" date="2019" name="Int. J. Syst. Evol. Microbiol.">
        <title>The Global Catalogue of Microorganisms (GCM) 10K type strain sequencing project: providing services to taxonomists for standard genome sequencing and annotation.</title>
        <authorList>
            <consortium name="The Broad Institute Genomics Platform"/>
            <consortium name="The Broad Institute Genome Sequencing Center for Infectious Disease"/>
            <person name="Wu L."/>
            <person name="Ma J."/>
        </authorList>
    </citation>
    <scope>NUCLEOTIDE SEQUENCE [LARGE SCALE GENOMIC DNA]</scope>
    <source>
        <strain evidence="3">JCM 18063</strain>
    </source>
</reference>
<feature type="region of interest" description="Disordered" evidence="1">
    <location>
        <begin position="70"/>
        <end position="99"/>
    </location>
</feature>
<evidence type="ECO:0000256" key="1">
    <source>
        <dbReference type="SAM" id="MobiDB-lite"/>
    </source>
</evidence>
<accession>A0ABP8YGH6</accession>
<dbReference type="Proteomes" id="UP001500956">
    <property type="component" value="Unassembled WGS sequence"/>
</dbReference>
<comment type="caution">
    <text evidence="2">The sequence shown here is derived from an EMBL/GenBank/DDBJ whole genome shotgun (WGS) entry which is preliminary data.</text>
</comment>
<dbReference type="EMBL" id="BAABID010000008">
    <property type="protein sequence ID" value="GAA4727753.1"/>
    <property type="molecule type" value="Genomic_DNA"/>
</dbReference>
<gene>
    <name evidence="2" type="ORF">GCM10023216_18640</name>
</gene>
<sequence length="125" mass="12803">MARGRLLTSISATATTGSGLMAIPTATGRAAPIAAPMGTSVADTAALPRYRSRRAPARGILTDRRLPDQCVRSGTLDPSTPEAIIHPNSGTSTVSHETAPSVSWASQAARDVHLAVALSYVPDGA</sequence>
<organism evidence="2 3">
    <name type="scientific">Isoptericola chiayiensis</name>
    <dbReference type="NCBI Taxonomy" id="579446"/>
    <lineage>
        <taxon>Bacteria</taxon>
        <taxon>Bacillati</taxon>
        <taxon>Actinomycetota</taxon>
        <taxon>Actinomycetes</taxon>
        <taxon>Micrococcales</taxon>
        <taxon>Promicromonosporaceae</taxon>
        <taxon>Isoptericola</taxon>
    </lineage>
</organism>
<name>A0ABP8YGH6_9MICO</name>
<evidence type="ECO:0008006" key="4">
    <source>
        <dbReference type="Google" id="ProtNLM"/>
    </source>
</evidence>
<keyword evidence="3" id="KW-1185">Reference proteome</keyword>
<feature type="compositionally biased region" description="Polar residues" evidence="1">
    <location>
        <begin position="88"/>
        <end position="99"/>
    </location>
</feature>
<evidence type="ECO:0000313" key="3">
    <source>
        <dbReference type="Proteomes" id="UP001500956"/>
    </source>
</evidence>
<proteinExistence type="predicted"/>